<dbReference type="InterPro" id="IPR017766">
    <property type="entry name" value="Sphingomyelinase/PLipase_C"/>
</dbReference>
<keyword evidence="5" id="KW-1133">Transmembrane helix</keyword>
<evidence type="ECO:0000256" key="5">
    <source>
        <dbReference type="SAM" id="Phobius"/>
    </source>
</evidence>
<organism evidence="7 8">
    <name type="scientific">Galdieria partita</name>
    <dbReference type="NCBI Taxonomy" id="83374"/>
    <lineage>
        <taxon>Eukaryota</taxon>
        <taxon>Rhodophyta</taxon>
        <taxon>Bangiophyceae</taxon>
        <taxon>Galdieriales</taxon>
        <taxon>Galdieriaceae</taxon>
        <taxon>Galdieria</taxon>
    </lineage>
</organism>
<feature type="region of interest" description="Disordered" evidence="4">
    <location>
        <begin position="1"/>
        <end position="25"/>
    </location>
</feature>
<name>A0A9C7PQ62_9RHOD</name>
<evidence type="ECO:0000256" key="4">
    <source>
        <dbReference type="SAM" id="MobiDB-lite"/>
    </source>
</evidence>
<evidence type="ECO:0000256" key="3">
    <source>
        <dbReference type="ARBA" id="ARBA00022801"/>
    </source>
</evidence>
<evidence type="ECO:0000313" key="7">
    <source>
        <dbReference type="EMBL" id="GJQ08421.1"/>
    </source>
</evidence>
<dbReference type="InterPro" id="IPR005135">
    <property type="entry name" value="Endo/exonuclease/phosphatase"/>
</dbReference>
<dbReference type="OrthoDB" id="40902at2759"/>
<keyword evidence="5" id="KW-0812">Transmembrane</keyword>
<feature type="domain" description="Endonuclease/exonuclease/phosphatase" evidence="6">
    <location>
        <begin position="288"/>
        <end position="609"/>
    </location>
</feature>
<dbReference type="SUPFAM" id="SSF56219">
    <property type="entry name" value="DNase I-like"/>
    <property type="match status" value="1"/>
</dbReference>
<evidence type="ECO:0000256" key="2">
    <source>
        <dbReference type="ARBA" id="ARBA00012369"/>
    </source>
</evidence>
<reference evidence="7" key="1">
    <citation type="journal article" date="2022" name="Proc. Natl. Acad. Sci. U.S.A.">
        <title>Life cycle and functional genomics of the unicellular red alga Galdieria for elucidating algal and plant evolution and industrial use.</title>
        <authorList>
            <person name="Hirooka S."/>
            <person name="Itabashi T."/>
            <person name="Ichinose T.M."/>
            <person name="Onuma R."/>
            <person name="Fujiwara T."/>
            <person name="Yamashita S."/>
            <person name="Jong L.W."/>
            <person name="Tomita R."/>
            <person name="Iwane A.H."/>
            <person name="Miyagishima S.Y."/>
        </authorList>
    </citation>
    <scope>NUCLEOTIDE SEQUENCE</scope>
    <source>
        <strain evidence="7">NBRC 102759</strain>
    </source>
</reference>
<keyword evidence="8" id="KW-1185">Reference proteome</keyword>
<accession>A0A9C7PQ62</accession>
<dbReference type="EMBL" id="BQMJ01000002">
    <property type="protein sequence ID" value="GJQ08421.1"/>
    <property type="molecule type" value="Genomic_DNA"/>
</dbReference>
<dbReference type="AlphaFoldDB" id="A0A9C7PQ62"/>
<dbReference type="GO" id="GO:0005576">
    <property type="term" value="C:extracellular region"/>
    <property type="evidence" value="ECO:0007669"/>
    <property type="project" value="InterPro"/>
</dbReference>
<dbReference type="InterPro" id="IPR038772">
    <property type="entry name" value="Sph/SMPD2-like"/>
</dbReference>
<dbReference type="Gene3D" id="3.60.10.10">
    <property type="entry name" value="Endonuclease/exonuclease/phosphatase"/>
    <property type="match status" value="1"/>
</dbReference>
<keyword evidence="5" id="KW-0472">Membrane</keyword>
<dbReference type="GO" id="GO:0004767">
    <property type="term" value="F:sphingomyelin phosphodiesterase activity"/>
    <property type="evidence" value="ECO:0007669"/>
    <property type="project" value="UniProtKB-EC"/>
</dbReference>
<evidence type="ECO:0000259" key="6">
    <source>
        <dbReference type="Pfam" id="PF03372"/>
    </source>
</evidence>
<feature type="transmembrane region" description="Helical" evidence="5">
    <location>
        <begin position="176"/>
        <end position="193"/>
    </location>
</feature>
<dbReference type="EC" id="3.1.4.12" evidence="2"/>
<dbReference type="InterPro" id="IPR036691">
    <property type="entry name" value="Endo/exonu/phosph_ase_sf"/>
</dbReference>
<dbReference type="CDD" id="cd09078">
    <property type="entry name" value="nSMase"/>
    <property type="match status" value="1"/>
</dbReference>
<feature type="transmembrane region" description="Helical" evidence="5">
    <location>
        <begin position="132"/>
        <end position="155"/>
    </location>
</feature>
<dbReference type="Pfam" id="PF03372">
    <property type="entry name" value="Exo_endo_phos"/>
    <property type="match status" value="1"/>
</dbReference>
<evidence type="ECO:0000313" key="8">
    <source>
        <dbReference type="Proteomes" id="UP001061958"/>
    </source>
</evidence>
<dbReference type="Proteomes" id="UP001061958">
    <property type="component" value="Unassembled WGS sequence"/>
</dbReference>
<protein>
    <recommendedName>
        <fullName evidence="2">sphingomyelin phosphodiesterase</fullName>
        <ecNumber evidence="2">3.1.4.12</ecNumber>
    </recommendedName>
</protein>
<proteinExistence type="inferred from homology"/>
<keyword evidence="3" id="KW-0378">Hydrolase</keyword>
<dbReference type="PANTHER" id="PTHR16320:SF1">
    <property type="entry name" value="SPHINGOMYELINASE DDB_G0288017"/>
    <property type="match status" value="1"/>
</dbReference>
<comment type="caution">
    <text evidence="7">The sequence shown here is derived from an EMBL/GenBank/DDBJ whole genome shotgun (WGS) entry which is preliminary data.</text>
</comment>
<dbReference type="PANTHER" id="PTHR16320">
    <property type="entry name" value="SPHINGOMYELINASE FAMILY MEMBER"/>
    <property type="match status" value="1"/>
</dbReference>
<gene>
    <name evidence="7" type="ORF">GpartN1_g212.t1</name>
</gene>
<reference evidence="7" key="2">
    <citation type="submission" date="2022-01" db="EMBL/GenBank/DDBJ databases">
        <authorList>
            <person name="Hirooka S."/>
            <person name="Miyagishima S.Y."/>
        </authorList>
    </citation>
    <scope>NUCLEOTIDE SEQUENCE</scope>
    <source>
        <strain evidence="7">NBRC 102759</strain>
    </source>
</reference>
<feature type="compositionally biased region" description="Basic and acidic residues" evidence="4">
    <location>
        <begin position="1"/>
        <end position="17"/>
    </location>
</feature>
<dbReference type="GO" id="GO:0005737">
    <property type="term" value="C:cytoplasm"/>
    <property type="evidence" value="ECO:0007669"/>
    <property type="project" value="TreeGrafter"/>
</dbReference>
<comment type="similarity">
    <text evidence="1">Belongs to the neutral sphingomyelinase family.</text>
</comment>
<sequence length="629" mass="71275">MTQDSEYEREPLKEKTKFSSNTNGLVNSDEISTSSGYAGFAGPTLESVRRRTSSIDNYHSEATIAALQAQYSSRVTSGTSSSYWKQRYGNFSSERDFPGSVAINLRSRTGSSGRYSPTRGAEIPRFGILRNFVLAILSIPGILALFVLSFCGIMWRLYSMPQVRRGTFLTFRGEKILPFLGTFPLIVLFVLAWRNGWWLFGRNSQLSSSDIDRSSPTASLRRRRAPVILQLSPILTSILLVFLYIFLKEHSRYADYRDAASHYYRYLHEDISDDSRSLSLGGIPIRVMTYNVFVRPPGITGAGGDDHKDERLRLLAPRLANYDVICFQELFDAFSTRRSALMEAVSLFGLRFSTYLPRNFFMFPPKIIDGGVSILSRYPIVETDHTHFRNIVTTTIDSIVGKGVLYARIELPSSLSSDIHSSWNSSSFPEGVVRSENPVAIEKARFLHVFSTHMQAGDRLGYKPEKYHAGIRLKQIEEMREFVLRKTKDDQGPVLITGDFNINARVSRDNSSDSKWYKELMKRLKASPSSSAEEDLEPLNLYDLLYLRFHEHPITDDSKCIDYFLFDPRKGRVVASCVDDDAARIEPFRIAPEEQDPEHPMGAPSLSDHSAVISTLRVLLHSPEVREHS</sequence>
<feature type="transmembrane region" description="Helical" evidence="5">
    <location>
        <begin position="227"/>
        <end position="247"/>
    </location>
</feature>
<evidence type="ECO:0000256" key="1">
    <source>
        <dbReference type="ARBA" id="ARBA00006335"/>
    </source>
</evidence>